<dbReference type="SMR" id="A2EYU4"/>
<dbReference type="Proteomes" id="UP000001542">
    <property type="component" value="Unassembled WGS sequence"/>
</dbReference>
<feature type="transmembrane region" description="Helical" evidence="8">
    <location>
        <begin position="162"/>
        <end position="184"/>
    </location>
</feature>
<accession>A2EYU4</accession>
<dbReference type="VEuPathDB" id="TrichDB:TVAG_213620"/>
<dbReference type="VEuPathDB" id="TrichDB:TVAGG3_0431800"/>
<feature type="transmembrane region" description="Helical" evidence="8">
    <location>
        <begin position="28"/>
        <end position="50"/>
    </location>
</feature>
<dbReference type="PANTHER" id="PTHR43549:SF2">
    <property type="entry name" value="MULTIDRUG RESISTANCE PROTEIN NORM-RELATED"/>
    <property type="match status" value="1"/>
</dbReference>
<keyword evidence="5 8" id="KW-0812">Transmembrane</keyword>
<evidence type="ECO:0000256" key="2">
    <source>
        <dbReference type="ARBA" id="ARBA00010199"/>
    </source>
</evidence>
<keyword evidence="3" id="KW-0813">Transport</keyword>
<reference evidence="9" key="2">
    <citation type="journal article" date="2007" name="Science">
        <title>Draft genome sequence of the sexually transmitted pathogen Trichomonas vaginalis.</title>
        <authorList>
            <person name="Carlton J.M."/>
            <person name="Hirt R.P."/>
            <person name="Silva J.C."/>
            <person name="Delcher A.L."/>
            <person name="Schatz M."/>
            <person name="Zhao Q."/>
            <person name="Wortman J.R."/>
            <person name="Bidwell S.L."/>
            <person name="Alsmark U.C.M."/>
            <person name="Besteiro S."/>
            <person name="Sicheritz-Ponten T."/>
            <person name="Noel C.J."/>
            <person name="Dacks J.B."/>
            <person name="Foster P.G."/>
            <person name="Simillion C."/>
            <person name="Van de Peer Y."/>
            <person name="Miranda-Saavedra D."/>
            <person name="Barton G.J."/>
            <person name="Westrop G.D."/>
            <person name="Mueller S."/>
            <person name="Dessi D."/>
            <person name="Fiori P.L."/>
            <person name="Ren Q."/>
            <person name="Paulsen I."/>
            <person name="Zhang H."/>
            <person name="Bastida-Corcuera F.D."/>
            <person name="Simoes-Barbosa A."/>
            <person name="Brown M.T."/>
            <person name="Hayes R.D."/>
            <person name="Mukherjee M."/>
            <person name="Okumura C.Y."/>
            <person name="Schneider R."/>
            <person name="Smith A.J."/>
            <person name="Vanacova S."/>
            <person name="Villalvazo M."/>
            <person name="Haas B.J."/>
            <person name="Pertea M."/>
            <person name="Feldblyum T.V."/>
            <person name="Utterback T.R."/>
            <person name="Shu C.L."/>
            <person name="Osoegawa K."/>
            <person name="de Jong P.J."/>
            <person name="Hrdy I."/>
            <person name="Horvathova L."/>
            <person name="Zubacova Z."/>
            <person name="Dolezal P."/>
            <person name="Malik S.B."/>
            <person name="Logsdon J.M. Jr."/>
            <person name="Henze K."/>
            <person name="Gupta A."/>
            <person name="Wang C.C."/>
            <person name="Dunne R.L."/>
            <person name="Upcroft J.A."/>
            <person name="Upcroft P."/>
            <person name="White O."/>
            <person name="Salzberg S.L."/>
            <person name="Tang P."/>
            <person name="Chiu C.-H."/>
            <person name="Lee Y.-S."/>
            <person name="Embley T.M."/>
            <person name="Coombs G.H."/>
            <person name="Mottram J.C."/>
            <person name="Tachezy J."/>
            <person name="Fraser-Liggett C.M."/>
            <person name="Johnson P.J."/>
        </authorList>
    </citation>
    <scope>NUCLEOTIDE SEQUENCE [LARGE SCALE GENOMIC DNA]</scope>
    <source>
        <strain evidence="9">G3</strain>
    </source>
</reference>
<dbReference type="EMBL" id="DS113544">
    <property type="protein sequence ID" value="EAY02163.1"/>
    <property type="molecule type" value="Genomic_DNA"/>
</dbReference>
<dbReference type="Pfam" id="PF01554">
    <property type="entry name" value="MatE"/>
    <property type="match status" value="1"/>
</dbReference>
<keyword evidence="6 8" id="KW-1133">Transmembrane helix</keyword>
<keyword evidence="4" id="KW-1003">Cell membrane</keyword>
<dbReference type="AlphaFoldDB" id="A2EYU4"/>
<dbReference type="OrthoDB" id="2126698at2759"/>
<comment type="subcellular location">
    <subcellularLocation>
        <location evidence="1">Cell membrane</location>
        <topology evidence="1">Multi-pass membrane protein</topology>
    </subcellularLocation>
</comment>
<evidence type="ECO:0000256" key="5">
    <source>
        <dbReference type="ARBA" id="ARBA00022692"/>
    </source>
</evidence>
<evidence type="ECO:0000256" key="8">
    <source>
        <dbReference type="SAM" id="Phobius"/>
    </source>
</evidence>
<dbReference type="GO" id="GO:0005886">
    <property type="term" value="C:plasma membrane"/>
    <property type="evidence" value="ECO:0007669"/>
    <property type="project" value="UniProtKB-SubCell"/>
</dbReference>
<gene>
    <name evidence="9" type="ORF">TVAG_213620</name>
</gene>
<evidence type="ECO:0000256" key="6">
    <source>
        <dbReference type="ARBA" id="ARBA00022989"/>
    </source>
</evidence>
<evidence type="ECO:0000313" key="10">
    <source>
        <dbReference type="Proteomes" id="UP000001542"/>
    </source>
</evidence>
<feature type="transmembrane region" description="Helical" evidence="8">
    <location>
        <begin position="105"/>
        <end position="125"/>
    </location>
</feature>
<organism evidence="9 10">
    <name type="scientific">Trichomonas vaginalis (strain ATCC PRA-98 / G3)</name>
    <dbReference type="NCBI Taxonomy" id="412133"/>
    <lineage>
        <taxon>Eukaryota</taxon>
        <taxon>Metamonada</taxon>
        <taxon>Parabasalia</taxon>
        <taxon>Trichomonadida</taxon>
        <taxon>Trichomonadidae</taxon>
        <taxon>Trichomonas</taxon>
    </lineage>
</organism>
<name>A2EYU4_TRIV3</name>
<evidence type="ECO:0000256" key="4">
    <source>
        <dbReference type="ARBA" id="ARBA00022475"/>
    </source>
</evidence>
<sequence length="225" mass="25615">MQKFIILVADHVHMRDPILSSWNIIGRLYTVAICIMVAFDSAFIPSASYAYGHRLYKRVVRLCLHTFWITFVYAGIMSAIVMIWPVELTKLFSKEKDVLFIAKKFMWIAFLSLPIYPVHAIVISFLQAIKRPTRATVLSLITTLVPMPIFSAIFYFTHPDSLAWIFGAYIATDISTSLITLVGMSSIFFRMMKLNNGDEFSDEEEIQSPSIPITKSVESIADIDK</sequence>
<dbReference type="PANTHER" id="PTHR43549">
    <property type="entry name" value="MULTIDRUG RESISTANCE PROTEIN YPNP-RELATED"/>
    <property type="match status" value="1"/>
</dbReference>
<dbReference type="GO" id="GO:0015297">
    <property type="term" value="F:antiporter activity"/>
    <property type="evidence" value="ECO:0007669"/>
    <property type="project" value="InterPro"/>
</dbReference>
<keyword evidence="10" id="KW-1185">Reference proteome</keyword>
<keyword evidence="7 8" id="KW-0472">Membrane</keyword>
<feature type="transmembrane region" description="Helical" evidence="8">
    <location>
        <begin position="137"/>
        <end position="156"/>
    </location>
</feature>
<dbReference type="InParanoid" id="A2EYU4"/>
<dbReference type="InterPro" id="IPR052031">
    <property type="entry name" value="Membrane_Transporter-Flippase"/>
</dbReference>
<evidence type="ECO:0000256" key="7">
    <source>
        <dbReference type="ARBA" id="ARBA00023136"/>
    </source>
</evidence>
<proteinExistence type="inferred from homology"/>
<dbReference type="InterPro" id="IPR002528">
    <property type="entry name" value="MATE_fam"/>
</dbReference>
<protein>
    <submittedName>
        <fullName evidence="9">Uncharacterized protein</fullName>
    </submittedName>
</protein>
<evidence type="ECO:0000256" key="1">
    <source>
        <dbReference type="ARBA" id="ARBA00004651"/>
    </source>
</evidence>
<feature type="transmembrane region" description="Helical" evidence="8">
    <location>
        <begin position="62"/>
        <end position="85"/>
    </location>
</feature>
<evidence type="ECO:0000256" key="3">
    <source>
        <dbReference type="ARBA" id="ARBA00022448"/>
    </source>
</evidence>
<evidence type="ECO:0000313" key="9">
    <source>
        <dbReference type="EMBL" id="EAY02163.1"/>
    </source>
</evidence>
<dbReference type="GO" id="GO:0042910">
    <property type="term" value="F:xenobiotic transmembrane transporter activity"/>
    <property type="evidence" value="ECO:0007669"/>
    <property type="project" value="InterPro"/>
</dbReference>
<reference evidence="9" key="1">
    <citation type="submission" date="2006-10" db="EMBL/GenBank/DDBJ databases">
        <authorList>
            <person name="Amadeo P."/>
            <person name="Zhao Q."/>
            <person name="Wortman J."/>
            <person name="Fraser-Liggett C."/>
            <person name="Carlton J."/>
        </authorList>
    </citation>
    <scope>NUCLEOTIDE SEQUENCE</scope>
    <source>
        <strain evidence="9">G3</strain>
    </source>
</reference>
<comment type="similarity">
    <text evidence="2">Belongs to the multi antimicrobial extrusion (MATE) (TC 2.A.66.1) family.</text>
</comment>